<feature type="compositionally biased region" description="Polar residues" evidence="1">
    <location>
        <begin position="3863"/>
        <end position="3874"/>
    </location>
</feature>
<dbReference type="Gene3D" id="1.25.10.10">
    <property type="entry name" value="Leucine-rich Repeat Variant"/>
    <property type="match status" value="1"/>
</dbReference>
<dbReference type="Pfam" id="PF00454">
    <property type="entry name" value="PI3_PI4_kinase"/>
    <property type="match status" value="1"/>
</dbReference>
<feature type="compositionally biased region" description="Polar residues" evidence="1">
    <location>
        <begin position="46"/>
        <end position="57"/>
    </location>
</feature>
<dbReference type="InterPro" id="IPR000403">
    <property type="entry name" value="PI3/4_kinase_cat_dom"/>
</dbReference>
<feature type="compositionally biased region" description="Polar residues" evidence="1">
    <location>
        <begin position="4199"/>
        <end position="4214"/>
    </location>
</feature>
<dbReference type="InterPro" id="IPR016024">
    <property type="entry name" value="ARM-type_fold"/>
</dbReference>
<feature type="region of interest" description="Disordered" evidence="1">
    <location>
        <begin position="4003"/>
        <end position="4036"/>
    </location>
</feature>
<gene>
    <name evidence="3" type="ORF">DPX39_050029400</name>
</gene>
<organism evidence="3">
    <name type="scientific">Trypanosoma brucei equiperdum</name>
    <dbReference type="NCBI Taxonomy" id="630700"/>
    <lineage>
        <taxon>Eukaryota</taxon>
        <taxon>Discoba</taxon>
        <taxon>Euglenozoa</taxon>
        <taxon>Kinetoplastea</taxon>
        <taxon>Metakinetoplastina</taxon>
        <taxon>Trypanosomatida</taxon>
        <taxon>Trypanosomatidae</taxon>
        <taxon>Trypanosoma</taxon>
    </lineage>
</organism>
<feature type="region of interest" description="Disordered" evidence="1">
    <location>
        <begin position="3773"/>
        <end position="3793"/>
    </location>
</feature>
<dbReference type="GO" id="GO:0004674">
    <property type="term" value="F:protein serine/threonine kinase activity"/>
    <property type="evidence" value="ECO:0007669"/>
    <property type="project" value="TreeGrafter"/>
</dbReference>
<feature type="region of interest" description="Disordered" evidence="1">
    <location>
        <begin position="4109"/>
        <end position="4138"/>
    </location>
</feature>
<evidence type="ECO:0000256" key="1">
    <source>
        <dbReference type="SAM" id="MobiDB-lite"/>
    </source>
</evidence>
<feature type="region of interest" description="Disordered" evidence="1">
    <location>
        <begin position="766"/>
        <end position="809"/>
    </location>
</feature>
<dbReference type="EMBL" id="QSBY01000005">
    <property type="protein sequence ID" value="RHW72484.1"/>
    <property type="molecule type" value="Genomic_DNA"/>
</dbReference>
<dbReference type="SUPFAM" id="SSF48371">
    <property type="entry name" value="ARM repeat"/>
    <property type="match status" value="1"/>
</dbReference>
<comment type="caution">
    <text evidence="3">The sequence shown here is derived from an EMBL/GenBank/DDBJ whole genome shotgun (WGS) entry which is preliminary data.</text>
</comment>
<feature type="region of interest" description="Disordered" evidence="1">
    <location>
        <begin position="479"/>
        <end position="505"/>
    </location>
</feature>
<dbReference type="GO" id="GO:0031932">
    <property type="term" value="C:TORC2 complex"/>
    <property type="evidence" value="ECO:0007669"/>
    <property type="project" value="TreeGrafter"/>
</dbReference>
<dbReference type="PANTHER" id="PTHR11139">
    <property type="entry name" value="ATAXIA TELANGIECTASIA MUTATED ATM -RELATED"/>
    <property type="match status" value="1"/>
</dbReference>
<feature type="compositionally biased region" description="Basic and acidic residues" evidence="1">
    <location>
        <begin position="59"/>
        <end position="73"/>
    </location>
</feature>
<feature type="region of interest" description="Disordered" evidence="1">
    <location>
        <begin position="3854"/>
        <end position="3882"/>
    </location>
</feature>
<dbReference type="GO" id="GO:0031929">
    <property type="term" value="P:TOR signaling"/>
    <property type="evidence" value="ECO:0007669"/>
    <property type="project" value="TreeGrafter"/>
</dbReference>
<feature type="region of interest" description="Disordered" evidence="1">
    <location>
        <begin position="14"/>
        <end position="75"/>
    </location>
</feature>
<dbReference type="GO" id="GO:0005737">
    <property type="term" value="C:cytoplasm"/>
    <property type="evidence" value="ECO:0007669"/>
    <property type="project" value="TreeGrafter"/>
</dbReference>
<feature type="region of interest" description="Disordered" evidence="1">
    <location>
        <begin position="692"/>
        <end position="745"/>
    </location>
</feature>
<reference evidence="3" key="1">
    <citation type="submission" date="2018-09" db="EMBL/GenBank/DDBJ databases">
        <title>whole genome sequence of T. equiperdum IVM-t1 strain.</title>
        <authorList>
            <person name="Suganuma K."/>
        </authorList>
    </citation>
    <scope>NUCLEOTIDE SEQUENCE [LARGE SCALE GENOMIC DNA]</scope>
    <source>
        <strain evidence="3">IVM-t1</strain>
    </source>
</reference>
<feature type="compositionally biased region" description="Basic residues" evidence="1">
    <location>
        <begin position="3780"/>
        <end position="3791"/>
    </location>
</feature>
<dbReference type="Proteomes" id="UP000266743">
    <property type="component" value="Chromosome 5"/>
</dbReference>
<dbReference type="GO" id="GO:0031931">
    <property type="term" value="C:TORC1 complex"/>
    <property type="evidence" value="ECO:0007669"/>
    <property type="project" value="TreeGrafter"/>
</dbReference>
<name>A0A3L6L716_9TRYP</name>
<sequence>MAARLEAIAAEYFLPVKPENRTREGDSVSSKGGKITHTSAEAAAGNSGQYPPTSSQESETDKKRGGVSEDDCGKSSTPLALLDSAHILPPLMLYFECLPTEWETTPAVSANEPAVPGLVRTSASGGVPTGCEVAWQRPRQFGSDPSDKSFCAKWYGKRRRQGTQKEMGAAVSCEDRYRGRQRVQSDNGLWRWCDDMDVFANFAQPPLSVVCASYEMLDEKHQRGLNAVTTLVEKCNDSFHREQWVTATSLSMQRPPFGFGSTEAGTSTNAGSMPACASTPTPTLTDYRSSIVNSLNSFLRSLSKRGDQVLVLHIIIRVATWRFCSRNERVTLLFNHIHACLPTVHPSTATLAMEAWAQLHAIGASSTVYLKIATEMLRLACTFISDVSVPAGQVSGFIMIHHIAQWPYLLYRTLLRDERDRLLLVIWKSLMSTHQPHVRELAAVALRSLFILDIVRGSYSCMRELLDRAALLVLSPGDHQKAPLSSPRTAPVTKGAAHKSQRATPLGTSLKQLEAPLLVGETACTPRAVVGTESVGTGQCCREGTSCTITLPSIPFFGCTIARQYCLNWNSSSGDGGATLVATESGSSGGDLLRPAAEEAVVVAKGELGNVEGRCFVPRLSPPANDEPFLCGYIKQVDPANKRFKNRLATIAPSHNADTNLHASTLVIGAFVSALRSCASFLEIPPLVGAEDTQPGVATGLRGANGGETVSVSEAQGGPPCSSESSEETDSCRRSTSLAGSSPLYDTAGGAKTTLSIAAVMEHLDETSLGRSPPKGGKYHAAPNTGDRRSLGYPSRSQEGQGSAPAVPDDTRKVKELVLWRLFPVQPLLLQCLARERQDKSSSLWHVERLVAVLALYGLHTLKEGEIRGALDMLLRRAKVAHRKAAAGKQQQEACVLHVALPASAAFGNSTVGGGVGSVAGDTVGTSEKDMYTLSLVNLSLFLSAIAVEYPQLFEVTFVSHIYPMLFYALQHATPAYCPAASAVLALLVHNFPVSSRDRLQPIVERLTGIATSMPFSTHTLGATAKICGVYREMRLHCCLALLQRIAEVLNDNGPVIVRGARDTAVSDMERESVCTDFPLKSASNTRRKIVCFRVLHTVCMEWEGTALFFLEVCAPYLHHQNTVLRRACVQSCVRLLLSDCFLSRAERVGGSPLSDALDGEVEQVAACAVKCLWDGDLEIGSLCAPCNPTLNRSERNGIITSETRAYPFLAHAFDNVNLCDVGNVRRGFGDDGDTNSEDENNLNLDRVLECSPLEPSNHDATFTCERHTGRSHNNILREVLHRLVVVALCDPDETIRHSALNSLTKETDQFLYTHKEIVDLIFSALNDEYPPNRLQAVRILRRLGHYIPMVVYPRLRKVFSLVIQDFHSTMTSSVKKSKVAQKGDEWAGARGNCELSYGSSQSHRVNADTPTNAFTSNSTSNVVKYSADEMMLLFELVQSVPNFIPIYIDTMLQLLQQVLVPHDMLERGTVITVLHIVSFLMDETTRVEWPKFEVLLRPLSQQLLLRDNDTNRLHVAIGTLQKLIQYVVIGNPFDQRDDLKLTVESLYSLLYRRPPIDTELSLSVVKLLGTISAICTDRKFDDPQSTPLLTLATLSGSRGNFGTFASTYQLSIRPTPGYAMFLRAARPEAPFYGNEAKSGRSSQLTDYLWPDVMLRVLLRTLSDALDDIIAFTDEELQACLQAAVVVLRSSDAPSKLQLYLPPLLSVLAGLLERTDEDAPLRVYVTESIVELVKPAGRTIAPMFELLVVFLSEHLMSSIYTLPSCCKLLIGLCEASPDLVQEHCEWFVLLLLGKLMHHVEMATSATASATMQRQRRNQKQGVPQQIPNDFDPSPQDTIARSYVPGSVIGVVLQAVLALLPIADGSTVHYACLMFSQILRRAGGISEPLMVGEETVEGHTSNVTIPTGLSVEVIRGIVQALVDLLENFDLTAISMFVVETALLLLRIYAKAAHGVTNQPSTRCSEEESTRRNILLVPAGDTPKIQETPKITLGSLPYGHQEPPKTWFNQSPLSRLVVEEIVNKNTSITYRFPFDEVTTSWEAQVEMDLLACVFLVCGRCRLPAVSYELVVGEYIEERFQPSERIKEFFRAVSSPTSRVSLLHGSQQKPPLNSPLRSDGFAAETELRGETIGMTPSCEKTATPTKFERAWSSMHQLVKHTCFDGDIPRKSAPIPMGSTNFPSSMRSSLLSSPYPTQNVSSVRDISVFAGRESGPGVGCTTHVTPASNISPVAFVSGDRLLARVASSLSENEELRSVGRKRLSQVCESPFSVGGGVVNLSGRAPSSEVQALADNVSLDIGRDYDNENMDGDIEEQRFFKLHENLSNNEWRPWFELFCVILVECSDHACVSSCTSLLRRHFSIFSSDILPVAFLSHLVACDCKRMVRWLELLRDFAYAHDYIPHTIAGALAQLAYNVRLTREALLSPSLAKTVAEEFVTLDLVAALAEKALDAPLVLVCAEEKLLSEFSWEAAARLYRALEDLNYPFRTNILCNQPGFRNAIRKLMRNCNGEKQEEHCWDTPVCAADGVPGESDHNSPFPWEVADDATSVFGLFPMLCGVCPVATDPSSWRREENTKVKKRMPPPVVLEFAWPEVALGQYLRLICDGLDDVHSEEAVGGHSCPTSLGRELPVKISSNDVVGAMRCYMRVYDFESILNLWKVVRGIRLLRRADERAVNKRFHEIERSLLRTMWPTSECPTEAHIANFVVSAAKSLSRWDVVKELSYSDFLPDGEGNSQFTQPYRSFPFYKQMEISRAAALVKSKCYGEAKGVLAPLRAALRDSYTVFYTENARLKIELSVMFQEISDLEEGINAIELKRTTGGASSDFPAGSGPLPGIGTSHSVGNSVCASPELCGEGRADYSPSYTGTHAGHEQHYSQGKRCMAYTEATMRRLQNIAGRLLPEHSTILQRFEIIALRSTLGPPEWQLQNILILCERIAEEGKPRRAVQAIEHFLTPPIDDADREGYREYRSSLMLEKYRIGLQHLCDPQDLESLSHQIALEMSIDIGMFTGSQPTPVQLAAEDPSSCLRCAYTGAIGQERSESMLLLLLCQRKMVRAKRRQRHCFSSGSAIGASNGFAAEPVESVNVISSQSEDNGSSKLRSPLCSNGATGRVECTIDCPRSDAEIVREYYRIEEIVSTHEATASVWRELGLLLFDVCMAIYKEWVCTRESKTLSNFCIRSKEAISALQKAVTIWNTQTFSSISGVGPYQSTSVRRLRHSRTALPVVHLLLKSLHLAMMLSDILSDEAHVKCLNNVGSTSPTAAEASKKCDDDYIGGDFHQAPRSSCADSVNEVLEDSKPWSEGMGFSNLDFSPGMHLHWGCALPFLINAAARYDELRSVVRDMCSHSRVMLYQCVYQLVSLDHNYSDGCKTERELSHEHSNPCGLRSPSCISTAAPSVPCSQVPAEEQLLAEDTVKRTATQEPQEERSQRFGHFTDILSNLGTVSEEHRTVIDQTLQFCEFVMGGKGTTLVLGGCALPVPLWNLQRYMAMMCLTGETTGKFCEAVKAGSTGAARAALVSGVCSTSVELQRIQQVRRQMCCPSAEGTQEEVFVLLLSDGTMPRFHRFILTGGSSTDCGGKTSGGAVPITQPFHASPCDLRRNAKGLNCPSALFSDVNSFFSQPCESSTPVPVANHFVRFTADQRQFPGVQEPSNYVPPIAAMECVISCLLGHLPVRYLRRPLVLPLGLKDFITQLPNVAVTSSNWQMKLPPSLQAKCTAFMGRQPLSLFHILNEYKKHLFSNSALDGRRDDHHGCQSRVFGGGSDGSPRCSPVAKAEMRAASPPHHRRHRSKKRGLSTQYEQRLANAFDYGSIQPLCSFIEKNLEVASSATQLPRPAAQMGALYSELVKLLPRCSCNRRGTKPESGPSPTESGTQVSKGSEGDPVAAGETFSVSSTQCKCPNTNWTQLDESLLTEVRLIILRHEAPLYTDALQLSLYTASTDAGKWLNIVQTFTGELAECSMIEYLLDVTDRESTTFFVDTATGHVATHCLGGHALQRRRQSRHSVAFQHSQSLNGGEPATTETGRKADEEDVDVTPGSSPFPCTDPTIFRLTGSLLAVLPLKCPFGVFLSTATQCLFSMLRYQTDLVGIVKYGLEDLRGFACRHVPLQQEQFPESTRGFNAESGRRPTSEHGRGSTDVDSIPGSLGLSPYAGLSPKGSNNQVPTCVSHRPGEVRVNTFSIADASGASLHSAFTGGTLRDGSPRNTPESTNSQPPLHSTQDVITAHEKTVRCEVHEPFTHAMESWVVANKGQGVTVDGAPLRRKSSSAAVSGLISGISVKKAAQQRSLNLDLPKLFDCASIFVKLSDDLLPMRREPAVEAFSGLQSKSFKDSVDTLRCERAREDLKATGPLQHATSDTEVEEKRMLQPDKSCNAHPHNANVAITAQTVESRVVQLINAAVNNKNLIGTTDVPHRWRSWAPQW</sequence>
<feature type="compositionally biased region" description="Basic and acidic residues" evidence="1">
    <location>
        <begin position="4120"/>
        <end position="4133"/>
    </location>
</feature>
<feature type="domain" description="PI3K/PI4K catalytic" evidence="2">
    <location>
        <begin position="3921"/>
        <end position="3983"/>
    </location>
</feature>
<dbReference type="PANTHER" id="PTHR11139:SF9">
    <property type="entry name" value="SERINE_THREONINE-PROTEIN KINASE MTOR"/>
    <property type="match status" value="1"/>
</dbReference>
<proteinExistence type="predicted"/>
<accession>A0A3L6L716</accession>
<dbReference type="GO" id="GO:0005634">
    <property type="term" value="C:nucleus"/>
    <property type="evidence" value="ECO:0007669"/>
    <property type="project" value="TreeGrafter"/>
</dbReference>
<feature type="region of interest" description="Disordered" evidence="1">
    <location>
        <begin position="1808"/>
        <end position="1832"/>
    </location>
</feature>
<protein>
    <recommendedName>
        <fullName evidence="2">PI3K/PI4K catalytic domain-containing protein</fullName>
    </recommendedName>
</protein>
<dbReference type="GO" id="GO:0016242">
    <property type="term" value="P:negative regulation of macroautophagy"/>
    <property type="evidence" value="ECO:0007669"/>
    <property type="project" value="TreeGrafter"/>
</dbReference>
<feature type="region of interest" description="Disordered" evidence="1">
    <location>
        <begin position="4188"/>
        <end position="4214"/>
    </location>
</feature>
<dbReference type="InterPro" id="IPR050517">
    <property type="entry name" value="DDR_Repair_Kinase"/>
</dbReference>
<evidence type="ECO:0000313" key="3">
    <source>
        <dbReference type="EMBL" id="RHW72484.1"/>
    </source>
</evidence>
<dbReference type="InterPro" id="IPR011989">
    <property type="entry name" value="ARM-like"/>
</dbReference>
<evidence type="ECO:0000259" key="2">
    <source>
        <dbReference type="Pfam" id="PF00454"/>
    </source>
</evidence>